<dbReference type="EMBL" id="AMZH03018485">
    <property type="protein sequence ID" value="RRT41560.1"/>
    <property type="molecule type" value="Genomic_DNA"/>
</dbReference>
<dbReference type="AlphaFoldDB" id="A0A426XQ39"/>
<proteinExistence type="predicted"/>
<evidence type="ECO:0000313" key="2">
    <source>
        <dbReference type="Proteomes" id="UP000287651"/>
    </source>
</evidence>
<name>A0A426XQ39_ENSVE</name>
<evidence type="ECO:0000313" key="1">
    <source>
        <dbReference type="EMBL" id="RRT41560.1"/>
    </source>
</evidence>
<organism evidence="1 2">
    <name type="scientific">Ensete ventricosum</name>
    <name type="common">Abyssinian banana</name>
    <name type="synonym">Musa ensete</name>
    <dbReference type="NCBI Taxonomy" id="4639"/>
    <lineage>
        <taxon>Eukaryota</taxon>
        <taxon>Viridiplantae</taxon>
        <taxon>Streptophyta</taxon>
        <taxon>Embryophyta</taxon>
        <taxon>Tracheophyta</taxon>
        <taxon>Spermatophyta</taxon>
        <taxon>Magnoliopsida</taxon>
        <taxon>Liliopsida</taxon>
        <taxon>Zingiberales</taxon>
        <taxon>Musaceae</taxon>
        <taxon>Ensete</taxon>
    </lineage>
</organism>
<accession>A0A426XQ39</accession>
<sequence>MAVGERHENLEILKRESLKQGSHVDGQQISAMPAPYCHDVEHAVSGNANLRQQDIKVGFRLHHLNLESISCLWWVDLKTRVQVLLASYLKHHRSTTVKPMQFREREDCNTADLNIPEYKHRDSLEIVVLGMRKCRELKKLDRA</sequence>
<dbReference type="Proteomes" id="UP000287651">
    <property type="component" value="Unassembled WGS sequence"/>
</dbReference>
<reference evidence="1 2" key="1">
    <citation type="journal article" date="2014" name="Agronomy (Basel)">
        <title>A Draft Genome Sequence for Ensete ventricosum, the Drought-Tolerant Tree Against Hunger.</title>
        <authorList>
            <person name="Harrison J."/>
            <person name="Moore K.A."/>
            <person name="Paszkiewicz K."/>
            <person name="Jones T."/>
            <person name="Grant M."/>
            <person name="Ambacheew D."/>
            <person name="Muzemil S."/>
            <person name="Studholme D.J."/>
        </authorList>
    </citation>
    <scope>NUCLEOTIDE SEQUENCE [LARGE SCALE GENOMIC DNA]</scope>
</reference>
<protein>
    <submittedName>
        <fullName evidence="1">Uncharacterized protein</fullName>
    </submittedName>
</protein>
<gene>
    <name evidence="1" type="ORF">B296_00039896</name>
</gene>
<comment type="caution">
    <text evidence="1">The sequence shown here is derived from an EMBL/GenBank/DDBJ whole genome shotgun (WGS) entry which is preliminary data.</text>
</comment>